<dbReference type="InterPro" id="IPR008949">
    <property type="entry name" value="Isoprenoid_synthase_dom_sf"/>
</dbReference>
<dbReference type="GO" id="GO:0004659">
    <property type="term" value="F:prenyltransferase activity"/>
    <property type="evidence" value="ECO:0007669"/>
    <property type="project" value="InterPro"/>
</dbReference>
<dbReference type="EMBL" id="JABAIA010000003">
    <property type="protein sequence ID" value="NLR67633.1"/>
    <property type="molecule type" value="Genomic_DNA"/>
</dbReference>
<keyword evidence="5" id="KW-0460">Magnesium</keyword>
<dbReference type="Proteomes" id="UP000570474">
    <property type="component" value="Unassembled WGS sequence"/>
</dbReference>
<gene>
    <name evidence="8" type="ORF">HGH92_25235</name>
</gene>
<evidence type="ECO:0000256" key="4">
    <source>
        <dbReference type="ARBA" id="ARBA00022723"/>
    </source>
</evidence>
<evidence type="ECO:0000256" key="3">
    <source>
        <dbReference type="ARBA" id="ARBA00022679"/>
    </source>
</evidence>
<dbReference type="GO" id="GO:0008299">
    <property type="term" value="P:isoprenoid biosynthetic process"/>
    <property type="evidence" value="ECO:0007669"/>
    <property type="project" value="UniProtKB-KW"/>
</dbReference>
<evidence type="ECO:0000313" key="8">
    <source>
        <dbReference type="EMBL" id="NLR67633.1"/>
    </source>
</evidence>
<dbReference type="AlphaFoldDB" id="A0A847RX03"/>
<accession>A0A847RX03</accession>
<comment type="cofactor">
    <cofactor evidence="1">
        <name>Mg(2+)</name>
        <dbReference type="ChEBI" id="CHEBI:18420"/>
    </cofactor>
</comment>
<name>A0A847RX03_9BACT</name>
<keyword evidence="4" id="KW-0479">Metal-binding</keyword>
<dbReference type="CDD" id="cd00685">
    <property type="entry name" value="Trans_IPPS_HT"/>
    <property type="match status" value="1"/>
</dbReference>
<dbReference type="InterPro" id="IPR000092">
    <property type="entry name" value="Polyprenyl_synt"/>
</dbReference>
<evidence type="ECO:0000256" key="7">
    <source>
        <dbReference type="RuleBase" id="RU004466"/>
    </source>
</evidence>
<dbReference type="Pfam" id="PF00348">
    <property type="entry name" value="polyprenyl_synt"/>
    <property type="match status" value="1"/>
</dbReference>
<keyword evidence="6" id="KW-0414">Isoprene biosynthesis</keyword>
<dbReference type="PROSITE" id="PS00723">
    <property type="entry name" value="POLYPRENYL_SYNTHASE_1"/>
    <property type="match status" value="1"/>
</dbReference>
<sequence>MSRHHSPQNNATGEQAVLSFNDLLAAFEAQFNDRLFPKNPATLYEAVEYSLSNSGKRIRPILCLMANNLMGPVHLDAFLAANAVELYHNFTLVHDDIMDHAPLRRGQPTIYKKFNTNTAILTGDTLLLYVFEYLNCIQGDYKQAVTATFLEAALAVGEGQQTDLDMEAMPLSAISYTDYLDMITMKTAVLLAASLQIGGMIGGAGEEDQEHLYAFGKNIGTAFQIQDDYLDCFGDQVKFGKQICGDILLNKKTFLLLKTFESATPAQRSHLEELMADNTIYKIAPMVQLYKDCKADQWAIHECQRYQDIALRHLKSISVPEAHKQALLSLTDMLLNRAH</sequence>
<dbReference type="SUPFAM" id="SSF48576">
    <property type="entry name" value="Terpenoid synthases"/>
    <property type="match status" value="1"/>
</dbReference>
<dbReference type="PROSITE" id="PS00444">
    <property type="entry name" value="POLYPRENYL_SYNTHASE_2"/>
    <property type="match status" value="1"/>
</dbReference>
<evidence type="ECO:0000256" key="6">
    <source>
        <dbReference type="ARBA" id="ARBA00023229"/>
    </source>
</evidence>
<evidence type="ECO:0000256" key="2">
    <source>
        <dbReference type="ARBA" id="ARBA00006706"/>
    </source>
</evidence>
<dbReference type="PANTHER" id="PTHR43281:SF1">
    <property type="entry name" value="FARNESYL DIPHOSPHATE SYNTHASE"/>
    <property type="match status" value="1"/>
</dbReference>
<dbReference type="RefSeq" id="WP_168873582.1">
    <property type="nucleotide sequence ID" value="NZ_JABAIA010000003.1"/>
</dbReference>
<organism evidence="8 9">
    <name type="scientific">Chitinophaga varians</name>
    <dbReference type="NCBI Taxonomy" id="2202339"/>
    <lineage>
        <taxon>Bacteria</taxon>
        <taxon>Pseudomonadati</taxon>
        <taxon>Bacteroidota</taxon>
        <taxon>Chitinophagia</taxon>
        <taxon>Chitinophagales</taxon>
        <taxon>Chitinophagaceae</taxon>
        <taxon>Chitinophaga</taxon>
    </lineage>
</organism>
<dbReference type="SFLD" id="SFLDS00005">
    <property type="entry name" value="Isoprenoid_Synthase_Type_I"/>
    <property type="match status" value="1"/>
</dbReference>
<comment type="similarity">
    <text evidence="2 7">Belongs to the FPP/GGPP synthase family.</text>
</comment>
<dbReference type="GO" id="GO:0046872">
    <property type="term" value="F:metal ion binding"/>
    <property type="evidence" value="ECO:0007669"/>
    <property type="project" value="UniProtKB-KW"/>
</dbReference>
<reference evidence="8 9" key="1">
    <citation type="submission" date="2020-04" db="EMBL/GenBank/DDBJ databases">
        <authorList>
            <person name="Yin C."/>
        </authorList>
    </citation>
    <scope>NUCLEOTIDE SEQUENCE [LARGE SCALE GENOMIC DNA]</scope>
    <source>
        <strain evidence="8 9">Ae27</strain>
    </source>
</reference>
<protein>
    <submittedName>
        <fullName evidence="8">Polyprenyl synthetase family protein</fullName>
    </submittedName>
</protein>
<comment type="caution">
    <text evidence="8">The sequence shown here is derived from an EMBL/GenBank/DDBJ whole genome shotgun (WGS) entry which is preliminary data.</text>
</comment>
<evidence type="ECO:0000256" key="5">
    <source>
        <dbReference type="ARBA" id="ARBA00022842"/>
    </source>
</evidence>
<keyword evidence="9" id="KW-1185">Reference proteome</keyword>
<proteinExistence type="inferred from homology"/>
<evidence type="ECO:0000256" key="1">
    <source>
        <dbReference type="ARBA" id="ARBA00001946"/>
    </source>
</evidence>
<dbReference type="Gene3D" id="1.10.600.10">
    <property type="entry name" value="Farnesyl Diphosphate Synthase"/>
    <property type="match status" value="1"/>
</dbReference>
<dbReference type="PANTHER" id="PTHR43281">
    <property type="entry name" value="FARNESYL DIPHOSPHATE SYNTHASE"/>
    <property type="match status" value="1"/>
</dbReference>
<keyword evidence="3 7" id="KW-0808">Transferase</keyword>
<evidence type="ECO:0000313" key="9">
    <source>
        <dbReference type="Proteomes" id="UP000570474"/>
    </source>
</evidence>
<dbReference type="SFLD" id="SFLDG01017">
    <property type="entry name" value="Polyprenyl_Transferase_Like"/>
    <property type="match status" value="1"/>
</dbReference>
<dbReference type="InterPro" id="IPR033749">
    <property type="entry name" value="Polyprenyl_synt_CS"/>
</dbReference>